<feature type="transmembrane region" description="Helical" evidence="2">
    <location>
        <begin position="123"/>
        <end position="145"/>
    </location>
</feature>
<comment type="caution">
    <text evidence="4">The sequence shown here is derived from an EMBL/GenBank/DDBJ whole genome shotgun (WGS) entry which is preliminary data.</text>
</comment>
<dbReference type="AlphaFoldDB" id="A0A7X9NZW6"/>
<organism evidence="4 5">
    <name type="scientific">Flammeovirga aprica JL-4</name>
    <dbReference type="NCBI Taxonomy" id="694437"/>
    <lineage>
        <taxon>Bacteria</taxon>
        <taxon>Pseudomonadati</taxon>
        <taxon>Bacteroidota</taxon>
        <taxon>Cytophagia</taxon>
        <taxon>Cytophagales</taxon>
        <taxon>Flammeovirgaceae</taxon>
        <taxon>Flammeovirga</taxon>
    </lineage>
</organism>
<dbReference type="InterPro" id="IPR036890">
    <property type="entry name" value="HATPase_C_sf"/>
</dbReference>
<evidence type="ECO:0000259" key="3">
    <source>
        <dbReference type="Pfam" id="PF06580"/>
    </source>
</evidence>
<feature type="transmembrane region" description="Helical" evidence="2">
    <location>
        <begin position="92"/>
        <end position="111"/>
    </location>
</feature>
<keyword evidence="1" id="KW-0175">Coiled coil</keyword>
<dbReference type="GO" id="GO:0016020">
    <property type="term" value="C:membrane"/>
    <property type="evidence" value="ECO:0007669"/>
    <property type="project" value="InterPro"/>
</dbReference>
<dbReference type="Proteomes" id="UP000576082">
    <property type="component" value="Unassembled WGS sequence"/>
</dbReference>
<dbReference type="InterPro" id="IPR050640">
    <property type="entry name" value="Bact_2-comp_sensor_kinase"/>
</dbReference>
<evidence type="ECO:0000256" key="2">
    <source>
        <dbReference type="SAM" id="Phobius"/>
    </source>
</evidence>
<keyword evidence="2" id="KW-0472">Membrane</keyword>
<keyword evidence="4" id="KW-0808">Transferase</keyword>
<dbReference type="GO" id="GO:0000155">
    <property type="term" value="F:phosphorelay sensor kinase activity"/>
    <property type="evidence" value="ECO:0007669"/>
    <property type="project" value="InterPro"/>
</dbReference>
<dbReference type="PANTHER" id="PTHR34220:SF7">
    <property type="entry name" value="SENSOR HISTIDINE KINASE YPDA"/>
    <property type="match status" value="1"/>
</dbReference>
<evidence type="ECO:0000313" key="5">
    <source>
        <dbReference type="Proteomes" id="UP000576082"/>
    </source>
</evidence>
<dbReference type="InterPro" id="IPR010559">
    <property type="entry name" value="Sig_transdc_His_kin_internal"/>
</dbReference>
<dbReference type="Pfam" id="PF06580">
    <property type="entry name" value="His_kinase"/>
    <property type="match status" value="1"/>
</dbReference>
<feature type="coiled-coil region" evidence="1">
    <location>
        <begin position="149"/>
        <end position="176"/>
    </location>
</feature>
<reference evidence="4 5" key="1">
    <citation type="submission" date="2020-04" db="EMBL/GenBank/DDBJ databases">
        <title>Flammeovirga sp. SR4, a novel species isolated from seawater.</title>
        <authorList>
            <person name="Wang X."/>
        </authorList>
    </citation>
    <scope>NUCLEOTIDE SEQUENCE [LARGE SCALE GENOMIC DNA]</scope>
    <source>
        <strain evidence="4 5">ATCC 23126</strain>
    </source>
</reference>
<gene>
    <name evidence="4" type="ORF">HHU12_03380</name>
</gene>
<feature type="domain" description="Signal transduction histidine kinase internal region" evidence="3">
    <location>
        <begin position="169"/>
        <end position="246"/>
    </location>
</feature>
<accession>A0A7X9NZW6</accession>
<keyword evidence="4" id="KW-0418">Kinase</keyword>
<keyword evidence="2" id="KW-1133">Transmembrane helix</keyword>
<proteinExistence type="predicted"/>
<evidence type="ECO:0000313" key="4">
    <source>
        <dbReference type="EMBL" id="NME66999.1"/>
    </source>
</evidence>
<dbReference type="Gene3D" id="3.30.565.10">
    <property type="entry name" value="Histidine kinase-like ATPase, C-terminal domain"/>
    <property type="match status" value="1"/>
</dbReference>
<feature type="transmembrane region" description="Helical" evidence="2">
    <location>
        <begin position="50"/>
        <end position="72"/>
    </location>
</feature>
<feature type="transmembrane region" description="Helical" evidence="2">
    <location>
        <begin position="20"/>
        <end position="38"/>
    </location>
</feature>
<dbReference type="PANTHER" id="PTHR34220">
    <property type="entry name" value="SENSOR HISTIDINE KINASE YPDA"/>
    <property type="match status" value="1"/>
</dbReference>
<name>A0A7X9NZW6_9BACT</name>
<sequence length="354" mass="41235">MNKFVSKKLQLRELVKMALVTSPIIGIYTITPMVLHVISLPEIEKTMISWSYLTLLKALSGISVFVFIQWMINIWLFHFLDDQLNRTVHQNWKYLFSYTVMFVIVFLFRLKRAEHAPIDFGSFGYYPIIAATANNTFILIIYWLITGKHEKAQLELAKTRLELAQYVTQQEQLKNKIHPHFIFNALNTLKLLIKKEQQTAEDYLVRLSAHLRFSITEAAKDQALIKNELEFCQNYIELQKVRFANSIQFENYLPNEVINNEYLPVVTLQSLAENAIKHNAFTKNNPLIIKIRQNEDNSITFSNNLIPKRNPEATTGTGLNNLKKRFKLLGNAEPTVLHNIKDKQFEVTFDTLKK</sequence>
<protein>
    <submittedName>
        <fullName evidence="4">Histidine kinase</fullName>
    </submittedName>
</protein>
<dbReference type="EMBL" id="JABANE010000006">
    <property type="protein sequence ID" value="NME66999.1"/>
    <property type="molecule type" value="Genomic_DNA"/>
</dbReference>
<dbReference type="RefSeq" id="WP_169655006.1">
    <property type="nucleotide sequence ID" value="NZ_JABANE010000006.1"/>
</dbReference>
<keyword evidence="2" id="KW-0812">Transmembrane</keyword>
<evidence type="ECO:0000256" key="1">
    <source>
        <dbReference type="SAM" id="Coils"/>
    </source>
</evidence>
<keyword evidence="5" id="KW-1185">Reference proteome</keyword>